<proteinExistence type="inferred from homology"/>
<evidence type="ECO:0000259" key="25">
    <source>
        <dbReference type="PROSITE" id="PS50974"/>
    </source>
</evidence>
<dbReference type="InterPro" id="IPR033706">
    <property type="entry name" value="Met_synthase_B12-bd"/>
</dbReference>
<dbReference type="SUPFAM" id="SSF82282">
    <property type="entry name" value="Homocysteine S-methyltransferase"/>
    <property type="match status" value="1"/>
</dbReference>
<evidence type="ECO:0000256" key="21">
    <source>
        <dbReference type="PIRNR" id="PIRNR000381"/>
    </source>
</evidence>
<dbReference type="InterPro" id="IPR036724">
    <property type="entry name" value="Cobalamin-bd_sf"/>
</dbReference>
<dbReference type="SUPFAM" id="SSF47644">
    <property type="entry name" value="Methionine synthase domain"/>
    <property type="match status" value="1"/>
</dbReference>
<dbReference type="InterPro" id="IPR006158">
    <property type="entry name" value="Cobalamin-bd"/>
</dbReference>
<evidence type="ECO:0000256" key="5">
    <source>
        <dbReference type="ARBA" id="ARBA00010398"/>
    </source>
</evidence>
<dbReference type="CDD" id="cd02069">
    <property type="entry name" value="methionine_synthase_B12_BD"/>
    <property type="match status" value="1"/>
</dbReference>
<keyword evidence="12 21" id="KW-0949">S-adenosyl-L-methionine</keyword>
<dbReference type="InterPro" id="IPR050554">
    <property type="entry name" value="Met_Synthase/Corrinoid"/>
</dbReference>
<dbReference type="InterPro" id="IPR011005">
    <property type="entry name" value="Dihydropteroate_synth-like_sf"/>
</dbReference>
<dbReference type="Proteomes" id="UP001484239">
    <property type="component" value="Unassembled WGS sequence"/>
</dbReference>
<dbReference type="Gene3D" id="3.20.20.20">
    <property type="entry name" value="Dihydropteroate synthase-like"/>
    <property type="match status" value="1"/>
</dbReference>
<evidence type="ECO:0000256" key="8">
    <source>
        <dbReference type="ARBA" id="ARBA00022603"/>
    </source>
</evidence>
<dbReference type="Gene3D" id="1.10.288.10">
    <property type="entry name" value="Cobalamin-dependent Methionine Synthase, domain 2"/>
    <property type="match status" value="1"/>
</dbReference>
<dbReference type="InterPro" id="IPR036589">
    <property type="entry name" value="HCY_dom_sf"/>
</dbReference>
<evidence type="ECO:0000259" key="24">
    <source>
        <dbReference type="PROSITE" id="PS50972"/>
    </source>
</evidence>
<organism evidence="28 29">
    <name type="scientific">Gaopeijia maritima</name>
    <dbReference type="NCBI Taxonomy" id="3119007"/>
    <lineage>
        <taxon>Bacteria</taxon>
        <taxon>Pseudomonadati</taxon>
        <taxon>Gemmatimonadota</taxon>
        <taxon>Longimicrobiia</taxon>
        <taxon>Gaopeijiales</taxon>
        <taxon>Gaopeijiaceae</taxon>
        <taxon>Gaopeijia</taxon>
    </lineage>
</organism>
<dbReference type="Pfam" id="PF02607">
    <property type="entry name" value="B12-binding_2"/>
    <property type="match status" value="1"/>
</dbReference>
<dbReference type="CDD" id="cd00740">
    <property type="entry name" value="MeTr"/>
    <property type="match status" value="1"/>
</dbReference>
<comment type="domain">
    <text evidence="21">Modular enzyme with four functionally distinct domains. The isolated Hcy-binding domain catalyzes methyl transfer from free methylcobalamin to homocysteine. The Hcy-binding domain in association with the pterin-binding domain catalyzes the methylation of cob(I)alamin by methyltetrahydrofolate and the methylation of homocysteine. The B12-binding domain binds the cofactor. The AdoMet activation domain binds S-adenosyl-L-methionine. Under aerobic conditions cob(I)alamin can be converted to inactive cob(II)alamin. Reductive methylation by S-adenosyl-L-methionine and flavodoxin regenerates methylcobalamin.</text>
</comment>
<evidence type="ECO:0000256" key="10">
    <source>
        <dbReference type="ARBA" id="ARBA00022628"/>
    </source>
</evidence>
<dbReference type="PROSITE" id="PS50970">
    <property type="entry name" value="HCY"/>
    <property type="match status" value="1"/>
</dbReference>
<dbReference type="EMBL" id="JBBHLI010000006">
    <property type="protein sequence ID" value="MEK9501527.1"/>
    <property type="molecule type" value="Genomic_DNA"/>
</dbReference>
<dbReference type="InterPro" id="IPR011822">
    <property type="entry name" value="MetH"/>
</dbReference>
<dbReference type="SUPFAM" id="SSF56507">
    <property type="entry name" value="Methionine synthase activation domain-like"/>
    <property type="match status" value="1"/>
</dbReference>
<feature type="binding site" evidence="22">
    <location>
        <position position="281"/>
    </location>
    <ligand>
        <name>Zn(2+)</name>
        <dbReference type="ChEBI" id="CHEBI:29105"/>
    </ligand>
</feature>
<keyword evidence="15 21" id="KW-0862">Zinc</keyword>
<feature type="domain" description="B12-binding N-terminal" evidence="27">
    <location>
        <begin position="681"/>
        <end position="775"/>
    </location>
</feature>
<comment type="function">
    <text evidence="18 21">Catalyzes the transfer of a methyl group from methyl-cobalamin to homocysteine, yielding enzyme-bound cob(I)alamin and methionine. Subsequently, remethylates the cofactor using methyltetrahydrofolate.</text>
</comment>
<dbReference type="InterPro" id="IPR000489">
    <property type="entry name" value="Pterin-binding_dom"/>
</dbReference>
<evidence type="ECO:0000256" key="14">
    <source>
        <dbReference type="ARBA" id="ARBA00022737"/>
    </source>
</evidence>
<evidence type="ECO:0000256" key="17">
    <source>
        <dbReference type="ARBA" id="ARBA00023285"/>
    </source>
</evidence>
<feature type="binding site" evidence="22">
    <location>
        <position position="345"/>
    </location>
    <ligand>
        <name>Zn(2+)</name>
        <dbReference type="ChEBI" id="CHEBI:29105"/>
    </ligand>
</feature>
<dbReference type="PROSITE" id="PS50974">
    <property type="entry name" value="ADOMET_ACTIVATION"/>
    <property type="match status" value="1"/>
</dbReference>
<evidence type="ECO:0000256" key="22">
    <source>
        <dbReference type="PROSITE-ProRule" id="PRU00333"/>
    </source>
</evidence>
<evidence type="ECO:0000256" key="9">
    <source>
        <dbReference type="ARBA" id="ARBA00022605"/>
    </source>
</evidence>
<feature type="domain" description="Pterin-binding" evidence="24">
    <location>
        <begin position="390"/>
        <end position="651"/>
    </location>
</feature>
<feature type="domain" description="AdoMet activation" evidence="25">
    <location>
        <begin position="930"/>
        <end position="1262"/>
    </location>
</feature>
<evidence type="ECO:0000256" key="16">
    <source>
        <dbReference type="ARBA" id="ARBA00023167"/>
    </source>
</evidence>
<evidence type="ECO:0000256" key="1">
    <source>
        <dbReference type="ARBA" id="ARBA00001700"/>
    </source>
</evidence>
<dbReference type="InterPro" id="IPR036594">
    <property type="entry name" value="Meth_synthase_dom"/>
</dbReference>
<dbReference type="Gene3D" id="3.10.196.10">
    <property type="entry name" value="Vitamin B12-dependent methionine synthase, activation domain"/>
    <property type="match status" value="1"/>
</dbReference>
<dbReference type="GO" id="GO:0032259">
    <property type="term" value="P:methylation"/>
    <property type="evidence" value="ECO:0007669"/>
    <property type="project" value="UniProtKB-KW"/>
</dbReference>
<dbReference type="SMART" id="SM01018">
    <property type="entry name" value="B12-binding_2"/>
    <property type="match status" value="1"/>
</dbReference>
<keyword evidence="29" id="KW-1185">Reference proteome</keyword>
<accession>A0ABU9E9V4</accession>
<comment type="cofactor">
    <cofactor evidence="3 21">
        <name>methylcob(III)alamin</name>
        <dbReference type="ChEBI" id="CHEBI:28115"/>
    </cofactor>
</comment>
<dbReference type="PANTHER" id="PTHR45833">
    <property type="entry name" value="METHIONINE SYNTHASE"/>
    <property type="match status" value="1"/>
</dbReference>
<dbReference type="Pfam" id="PF02310">
    <property type="entry name" value="B12-binding"/>
    <property type="match status" value="1"/>
</dbReference>
<protein>
    <recommendedName>
        <fullName evidence="7 20">Methionine synthase</fullName>
        <ecNumber evidence="6 20">2.1.1.13</ecNumber>
    </recommendedName>
    <alternativeName>
        <fullName evidence="19 21">5-methyltetrahydrofolate--homocysteine methyltransferase</fullName>
    </alternativeName>
</protein>
<evidence type="ECO:0000256" key="2">
    <source>
        <dbReference type="ARBA" id="ARBA00001947"/>
    </source>
</evidence>
<dbReference type="Gene3D" id="3.40.50.280">
    <property type="entry name" value="Cobalamin-binding domain"/>
    <property type="match status" value="1"/>
</dbReference>
<evidence type="ECO:0000256" key="7">
    <source>
        <dbReference type="ARBA" id="ARBA00013998"/>
    </source>
</evidence>
<dbReference type="GO" id="GO:0008705">
    <property type="term" value="F:methionine synthase activity"/>
    <property type="evidence" value="ECO:0007669"/>
    <property type="project" value="UniProtKB-EC"/>
</dbReference>
<dbReference type="PANTHER" id="PTHR45833:SF1">
    <property type="entry name" value="METHIONINE SYNTHASE"/>
    <property type="match status" value="1"/>
</dbReference>
<evidence type="ECO:0000259" key="23">
    <source>
        <dbReference type="PROSITE" id="PS50970"/>
    </source>
</evidence>
<comment type="pathway">
    <text evidence="4 21">Amino-acid biosynthesis; L-methionine biosynthesis via de novo pathway; L-methionine from L-homocysteine (MetH route): step 1/1.</text>
</comment>
<keyword evidence="14" id="KW-0677">Repeat</keyword>
<dbReference type="SUPFAM" id="SSF51717">
    <property type="entry name" value="Dihydropteroate synthetase-like"/>
    <property type="match status" value="1"/>
</dbReference>
<keyword evidence="13 21" id="KW-0479">Metal-binding</keyword>
<dbReference type="InterPro" id="IPR037010">
    <property type="entry name" value="VitB12-dep_Met_synth_activ_sf"/>
</dbReference>
<dbReference type="PROSITE" id="PS51332">
    <property type="entry name" value="B12_BINDING"/>
    <property type="match status" value="1"/>
</dbReference>
<keyword evidence="11 21" id="KW-0808">Transferase</keyword>
<evidence type="ECO:0000256" key="19">
    <source>
        <dbReference type="ARBA" id="ARBA00031040"/>
    </source>
</evidence>
<feature type="domain" description="B12-binding" evidence="26">
    <location>
        <begin position="778"/>
        <end position="914"/>
    </location>
</feature>
<dbReference type="SUPFAM" id="SSF52242">
    <property type="entry name" value="Cobalamin (vitamin B12)-binding domain"/>
    <property type="match status" value="1"/>
</dbReference>
<sequence length="1264" mass="137809">MTPISSGAPDRPLGSRASALLHALRHRILILDGAMGTMIQARDIDEDGLRGDAFRDHPHSLEGAHDLLSLTRPEVIREIHDAYFEAGADLVETNTFNAQRISLADYGLEDRAYEINRAAARIARESAEAFTARDPSRPRWAVGILGPTNRTASLSPDVNDPGARSITFMELAEAYDEQVRGLLDGGADLLMVETVFDTLNAKAALWAISKVFEERGEAVPVTVSGTITDRSGRTLTGQTPEAFWNSVRHGVAAAFPTGVAPWAGAEGPEPSIGLLAVGLNCALGPDQLRPHLEELSEVAECFVTVHPNAGLPNAFGGYDLGPEAMAESARDFATAGFVNIIGGCCGTTPDHIRAMARAVEGVAPRRIPRLPRRTRLSGLEPVAIGPESLLANIGERTNVTGSRRFRRLISDDDYPTALEVARQQVEGGAQVIDVNMDEGLLDSVGAMRRYLDLLASEPDIARVPVMIDSSRWEVLEEGLRHLQGRGIVNSISLKEGEEEFRQQAREVKRYGSAVVVMAFDEQGQADTVERRVSILERACGILTRELGFAPEEIIVDPNVFAVATGIAEHDRYALDFIEATRQIKERLPGVLVSGGISNLSFSFRGSPEVREAMHAAFLLHAVKAGLDLAIVNAGALPVYDEIEPELLEAIEDVLFVRRPDATERLTALAEARQGKEAARVEDLSWRDAPVDERLRHALVQGIDDWVERDVEEARLAADRALSVIEGPLMAGMNRVGDLFGEGKMFLPQVVKSARVMKKAVAQLIPFIEADELDARSSAGRILLATVKGDVHDIGKNIVGVVLQCNGFEVVDLGVMVPADTILGRAREEGVDAIGLSGLITPSLDQMVHVAREMERTGFELPLLIGGATTSRTHTAVKIEPEYRGAPTAHVNDASRAVGVLRRLLDPAERDRYAAELQTEHTALRERHAQRRDRAPLVPIDAARNRGLRIDSALAPAAPRMPGRHLFERIPIRELRGFIDWTPFLRSWELKGSWPEVLDDPSEGPHARSLVKDANGMLDRFERDGALTPKAVALLAPADATGPDDVTIWTDESRTEARCVVPFLRQQFDRPEGRPHRCLADYVLPVGARDEGDWMGAFAVSAGDGLDPIVAAYEADHDDYHAILARAIADRLAEAAAEWLHHRVRTTLWGYAPDEALGNDDLIAEAYQGIRPAPGYPACPDHPGKRIIFDLLDAPRIGLALTESCAMTPTAAVAGWYFGHPEAAYFGVGRIGRDQVEDYARRAGMEPAEAERWLSPNLGYDPERS</sequence>
<comment type="cofactor">
    <cofactor evidence="2 21 22">
        <name>Zn(2+)</name>
        <dbReference type="ChEBI" id="CHEBI:29105"/>
    </cofactor>
</comment>
<reference evidence="28 29" key="1">
    <citation type="submission" date="2024-02" db="EMBL/GenBank/DDBJ databases">
        <title>A novel Gemmatimonadota bacterium.</title>
        <authorList>
            <person name="Du Z.-J."/>
            <person name="Ye Y.-Q."/>
        </authorList>
    </citation>
    <scope>NUCLEOTIDE SEQUENCE [LARGE SCALE GENOMIC DNA]</scope>
    <source>
        <strain evidence="28 29">DH-20</strain>
    </source>
</reference>
<comment type="caution">
    <text evidence="28">The sequence shown here is derived from an EMBL/GenBank/DDBJ whole genome shotgun (WGS) entry which is preliminary data.</text>
</comment>
<dbReference type="InterPro" id="IPR004223">
    <property type="entry name" value="VitB12-dep_Met_synth_activ_dom"/>
</dbReference>
<dbReference type="NCBIfam" id="TIGR02082">
    <property type="entry name" value="metH"/>
    <property type="match status" value="1"/>
</dbReference>
<gene>
    <name evidence="28" type="primary">metH</name>
    <name evidence="28" type="ORF">WI372_11105</name>
</gene>
<dbReference type="Pfam" id="PF00809">
    <property type="entry name" value="Pterin_bind"/>
    <property type="match status" value="1"/>
</dbReference>
<comment type="similarity">
    <text evidence="5">Belongs to the vitamin-B12 dependent methionine synthase family.</text>
</comment>
<dbReference type="RefSeq" id="WP_405286985.1">
    <property type="nucleotide sequence ID" value="NZ_JBBHLI010000006.1"/>
</dbReference>
<dbReference type="Gene3D" id="3.20.20.330">
    <property type="entry name" value="Homocysteine-binding-like domain"/>
    <property type="match status" value="1"/>
</dbReference>
<evidence type="ECO:0000256" key="12">
    <source>
        <dbReference type="ARBA" id="ARBA00022691"/>
    </source>
</evidence>
<evidence type="ECO:0000256" key="6">
    <source>
        <dbReference type="ARBA" id="ARBA00012032"/>
    </source>
</evidence>
<keyword evidence="16 21" id="KW-0486">Methionine biosynthesis</keyword>
<keyword evidence="17 21" id="KW-0170">Cobalt</keyword>
<evidence type="ECO:0000256" key="13">
    <source>
        <dbReference type="ARBA" id="ARBA00022723"/>
    </source>
</evidence>
<dbReference type="NCBIfam" id="NF007024">
    <property type="entry name" value="PRK09490.1"/>
    <property type="match status" value="1"/>
</dbReference>
<evidence type="ECO:0000259" key="27">
    <source>
        <dbReference type="PROSITE" id="PS51337"/>
    </source>
</evidence>
<dbReference type="InterPro" id="IPR003726">
    <property type="entry name" value="HCY_dom"/>
</dbReference>
<keyword evidence="8 21" id="KW-0489">Methyltransferase</keyword>
<dbReference type="PROSITE" id="PS50972">
    <property type="entry name" value="PTERIN_BINDING"/>
    <property type="match status" value="1"/>
</dbReference>
<evidence type="ECO:0000313" key="29">
    <source>
        <dbReference type="Proteomes" id="UP001484239"/>
    </source>
</evidence>
<dbReference type="PIRSF" id="PIRSF000381">
    <property type="entry name" value="MetH"/>
    <property type="match status" value="1"/>
</dbReference>
<evidence type="ECO:0000256" key="18">
    <source>
        <dbReference type="ARBA" id="ARBA00025552"/>
    </source>
</evidence>
<evidence type="ECO:0000259" key="26">
    <source>
        <dbReference type="PROSITE" id="PS51332"/>
    </source>
</evidence>
<evidence type="ECO:0000256" key="15">
    <source>
        <dbReference type="ARBA" id="ARBA00022833"/>
    </source>
</evidence>
<dbReference type="Gene3D" id="1.10.1240.10">
    <property type="entry name" value="Methionine synthase domain"/>
    <property type="match status" value="1"/>
</dbReference>
<evidence type="ECO:0000313" key="28">
    <source>
        <dbReference type="EMBL" id="MEK9501527.1"/>
    </source>
</evidence>
<comment type="catalytic activity">
    <reaction evidence="1 21">
        <text>(6S)-5-methyl-5,6,7,8-tetrahydrofolate + L-homocysteine = (6S)-5,6,7,8-tetrahydrofolate + L-methionine</text>
        <dbReference type="Rhea" id="RHEA:11172"/>
        <dbReference type="ChEBI" id="CHEBI:18608"/>
        <dbReference type="ChEBI" id="CHEBI:57453"/>
        <dbReference type="ChEBI" id="CHEBI:57844"/>
        <dbReference type="ChEBI" id="CHEBI:58199"/>
        <dbReference type="EC" id="2.1.1.13"/>
    </reaction>
</comment>
<dbReference type="Pfam" id="PF02965">
    <property type="entry name" value="Met_synt_B12"/>
    <property type="match status" value="1"/>
</dbReference>
<keyword evidence="9 21" id="KW-0028">Amino-acid biosynthesis</keyword>
<keyword evidence="10 21" id="KW-0846">Cobalamin</keyword>
<dbReference type="Pfam" id="PF02574">
    <property type="entry name" value="S-methyl_trans"/>
    <property type="match status" value="1"/>
</dbReference>
<feature type="domain" description="Hcy-binding" evidence="23">
    <location>
        <begin position="17"/>
        <end position="359"/>
    </location>
</feature>
<dbReference type="PROSITE" id="PS51337">
    <property type="entry name" value="B12_BINDING_NTER"/>
    <property type="match status" value="1"/>
</dbReference>
<name>A0ABU9E9V4_9BACT</name>
<feature type="binding site" evidence="22">
    <location>
        <position position="344"/>
    </location>
    <ligand>
        <name>Zn(2+)</name>
        <dbReference type="ChEBI" id="CHEBI:29105"/>
    </ligand>
</feature>
<evidence type="ECO:0000256" key="4">
    <source>
        <dbReference type="ARBA" id="ARBA00005178"/>
    </source>
</evidence>
<dbReference type="InterPro" id="IPR003759">
    <property type="entry name" value="Cbl-bd_cap"/>
</dbReference>
<evidence type="ECO:0000256" key="3">
    <source>
        <dbReference type="ARBA" id="ARBA00001956"/>
    </source>
</evidence>
<evidence type="ECO:0000256" key="11">
    <source>
        <dbReference type="ARBA" id="ARBA00022679"/>
    </source>
</evidence>
<dbReference type="EC" id="2.1.1.13" evidence="6 20"/>
<evidence type="ECO:0000256" key="20">
    <source>
        <dbReference type="NCBIfam" id="TIGR02082"/>
    </source>
</evidence>